<sequence>MADQNIATASKGLTAQRSRRQLSGQAVPDSALGTAAGPASKGDAGEAGGAAMTTAGRGLIEIRAERYGQG</sequence>
<comment type="caution">
    <text evidence="2">The sequence shown here is derived from an EMBL/GenBank/DDBJ whole genome shotgun (WGS) entry which is preliminary data.</text>
</comment>
<gene>
    <name evidence="2" type="ORF">ACFOGJ_19785</name>
</gene>
<organism evidence="2 3">
    <name type="scientific">Marinibaculum pumilum</name>
    <dbReference type="NCBI Taxonomy" id="1766165"/>
    <lineage>
        <taxon>Bacteria</taxon>
        <taxon>Pseudomonadati</taxon>
        <taxon>Pseudomonadota</taxon>
        <taxon>Alphaproteobacteria</taxon>
        <taxon>Rhodospirillales</taxon>
        <taxon>Rhodospirillaceae</taxon>
        <taxon>Marinibaculum</taxon>
    </lineage>
</organism>
<proteinExistence type="predicted"/>
<protein>
    <submittedName>
        <fullName evidence="2">Uncharacterized protein</fullName>
    </submittedName>
</protein>
<dbReference type="EMBL" id="JBHRTR010000032">
    <property type="protein sequence ID" value="MFC3229499.1"/>
    <property type="molecule type" value="Genomic_DNA"/>
</dbReference>
<evidence type="ECO:0000313" key="2">
    <source>
        <dbReference type="EMBL" id="MFC3229499.1"/>
    </source>
</evidence>
<accession>A0ABV7L4M8</accession>
<evidence type="ECO:0000256" key="1">
    <source>
        <dbReference type="SAM" id="MobiDB-lite"/>
    </source>
</evidence>
<reference evidence="3" key="1">
    <citation type="journal article" date="2019" name="Int. J. Syst. Evol. Microbiol.">
        <title>The Global Catalogue of Microorganisms (GCM) 10K type strain sequencing project: providing services to taxonomists for standard genome sequencing and annotation.</title>
        <authorList>
            <consortium name="The Broad Institute Genomics Platform"/>
            <consortium name="The Broad Institute Genome Sequencing Center for Infectious Disease"/>
            <person name="Wu L."/>
            <person name="Ma J."/>
        </authorList>
    </citation>
    <scope>NUCLEOTIDE SEQUENCE [LARGE SCALE GENOMIC DNA]</scope>
    <source>
        <strain evidence="3">KCTC 42964</strain>
    </source>
</reference>
<name>A0ABV7L4M8_9PROT</name>
<dbReference type="RefSeq" id="WP_379903769.1">
    <property type="nucleotide sequence ID" value="NZ_JBHRTR010000032.1"/>
</dbReference>
<dbReference type="Proteomes" id="UP001595528">
    <property type="component" value="Unassembled WGS sequence"/>
</dbReference>
<evidence type="ECO:0000313" key="3">
    <source>
        <dbReference type="Proteomes" id="UP001595528"/>
    </source>
</evidence>
<keyword evidence="3" id="KW-1185">Reference proteome</keyword>
<feature type="compositionally biased region" description="Polar residues" evidence="1">
    <location>
        <begin position="1"/>
        <end position="24"/>
    </location>
</feature>
<feature type="region of interest" description="Disordered" evidence="1">
    <location>
        <begin position="1"/>
        <end position="50"/>
    </location>
</feature>